<comment type="caution">
    <text evidence="1">The sequence shown here is derived from an EMBL/GenBank/DDBJ whole genome shotgun (WGS) entry which is preliminary data.</text>
</comment>
<keyword evidence="2" id="KW-1185">Reference proteome</keyword>
<sequence>MSSDDQPPPEPASLVDARRTANVLNILLGDLTKASKTIKDQGADADALDEAAITVTDTANEAKDLLRMLRKGMETQLQSSETLNNRVATGLEAASNSIDSSATATVGRNDALEFLRSNVREDHTVLVACNRRILDTTLELDPPQGLGIPLVLHRATRTLQAQACSVDRTFKISQHRNQTQALSAPLAV</sequence>
<proteinExistence type="predicted"/>
<name>A0A8K0L9E0_9PEZI</name>
<dbReference type="Proteomes" id="UP000809789">
    <property type="component" value="Unassembled WGS sequence"/>
</dbReference>
<organism evidence="1 2">
    <name type="scientific">Elsinoe batatas</name>
    <dbReference type="NCBI Taxonomy" id="2601811"/>
    <lineage>
        <taxon>Eukaryota</taxon>
        <taxon>Fungi</taxon>
        <taxon>Dikarya</taxon>
        <taxon>Ascomycota</taxon>
        <taxon>Pezizomycotina</taxon>
        <taxon>Dothideomycetes</taxon>
        <taxon>Dothideomycetidae</taxon>
        <taxon>Myriangiales</taxon>
        <taxon>Elsinoaceae</taxon>
        <taxon>Elsinoe</taxon>
    </lineage>
</organism>
<protein>
    <submittedName>
        <fullName evidence="1">Uncharacterized protein</fullName>
    </submittedName>
</protein>
<dbReference type="AlphaFoldDB" id="A0A8K0L9E0"/>
<evidence type="ECO:0000313" key="1">
    <source>
        <dbReference type="EMBL" id="KAG8630528.1"/>
    </source>
</evidence>
<accession>A0A8K0L9E0</accession>
<reference evidence="1" key="1">
    <citation type="submission" date="2021-07" db="EMBL/GenBank/DDBJ databases">
        <title>Elsinoe batatas strain:CRI-CJ2 Genome sequencing and assembly.</title>
        <authorList>
            <person name="Huang L."/>
        </authorList>
    </citation>
    <scope>NUCLEOTIDE SEQUENCE</scope>
    <source>
        <strain evidence="1">CRI-CJ2</strain>
    </source>
</reference>
<gene>
    <name evidence="1" type="ORF">KVT40_002147</name>
</gene>
<dbReference type="OrthoDB" id="10651197at2759"/>
<dbReference type="EMBL" id="JAESVG020000002">
    <property type="protein sequence ID" value="KAG8630528.1"/>
    <property type="molecule type" value="Genomic_DNA"/>
</dbReference>
<evidence type="ECO:0000313" key="2">
    <source>
        <dbReference type="Proteomes" id="UP000809789"/>
    </source>
</evidence>